<dbReference type="GeneID" id="20806748"/>
<dbReference type="RefSeq" id="XP_009827675.1">
    <property type="nucleotide sequence ID" value="XM_009829373.1"/>
</dbReference>
<dbReference type="VEuPathDB" id="FungiDB:H257_04752"/>
<accession>W4GVE3</accession>
<feature type="compositionally biased region" description="Polar residues" evidence="1">
    <location>
        <begin position="81"/>
        <end position="94"/>
    </location>
</feature>
<dbReference type="AlphaFoldDB" id="W4GVE3"/>
<gene>
    <name evidence="2" type="ORF">H257_04752</name>
</gene>
<reference evidence="2" key="1">
    <citation type="submission" date="2013-12" db="EMBL/GenBank/DDBJ databases">
        <title>The Genome Sequence of Aphanomyces astaci APO3.</title>
        <authorList>
            <consortium name="The Broad Institute Genomics Platform"/>
            <person name="Russ C."/>
            <person name="Tyler B."/>
            <person name="van West P."/>
            <person name="Dieguez-Uribeondo J."/>
            <person name="Young S.K."/>
            <person name="Zeng Q."/>
            <person name="Gargeya S."/>
            <person name="Fitzgerald M."/>
            <person name="Abouelleil A."/>
            <person name="Alvarado L."/>
            <person name="Chapman S.B."/>
            <person name="Gainer-Dewar J."/>
            <person name="Goldberg J."/>
            <person name="Griggs A."/>
            <person name="Gujja S."/>
            <person name="Hansen M."/>
            <person name="Howarth C."/>
            <person name="Imamovic A."/>
            <person name="Ireland A."/>
            <person name="Larimer J."/>
            <person name="McCowan C."/>
            <person name="Murphy C."/>
            <person name="Pearson M."/>
            <person name="Poon T.W."/>
            <person name="Priest M."/>
            <person name="Roberts A."/>
            <person name="Saif S."/>
            <person name="Shea T."/>
            <person name="Sykes S."/>
            <person name="Wortman J."/>
            <person name="Nusbaum C."/>
            <person name="Birren B."/>
        </authorList>
    </citation>
    <scope>NUCLEOTIDE SEQUENCE [LARGE SCALE GENOMIC DNA]</scope>
    <source>
        <strain evidence="2">APO3</strain>
    </source>
</reference>
<proteinExistence type="predicted"/>
<feature type="region of interest" description="Disordered" evidence="1">
    <location>
        <begin position="56"/>
        <end position="98"/>
    </location>
</feature>
<sequence length="129" mass="14953">MAMRTMKRRNDNDGDEQKTKPALDNRRNSLAAAIEAESERELVVREKELSFQQFKLESEMNQRELDREERQEEPRYDDIGNPQQTGQFQHTTNVKPERQQGIGIAHSAIASLGRSFFLLAHLTKKRANV</sequence>
<protein>
    <submittedName>
        <fullName evidence="2">Uncharacterized protein</fullName>
    </submittedName>
</protein>
<feature type="compositionally biased region" description="Basic and acidic residues" evidence="1">
    <location>
        <begin position="56"/>
        <end position="78"/>
    </location>
</feature>
<feature type="region of interest" description="Disordered" evidence="1">
    <location>
        <begin position="1"/>
        <end position="30"/>
    </location>
</feature>
<feature type="compositionally biased region" description="Basic and acidic residues" evidence="1">
    <location>
        <begin position="8"/>
        <end position="27"/>
    </location>
</feature>
<name>W4GVE3_APHAT</name>
<evidence type="ECO:0000256" key="1">
    <source>
        <dbReference type="SAM" id="MobiDB-lite"/>
    </source>
</evidence>
<organism evidence="2">
    <name type="scientific">Aphanomyces astaci</name>
    <name type="common">Crayfish plague agent</name>
    <dbReference type="NCBI Taxonomy" id="112090"/>
    <lineage>
        <taxon>Eukaryota</taxon>
        <taxon>Sar</taxon>
        <taxon>Stramenopiles</taxon>
        <taxon>Oomycota</taxon>
        <taxon>Saprolegniomycetes</taxon>
        <taxon>Saprolegniales</taxon>
        <taxon>Verrucalvaceae</taxon>
        <taxon>Aphanomyces</taxon>
    </lineage>
</organism>
<dbReference type="EMBL" id="KI913121">
    <property type="protein sequence ID" value="ETV83004.1"/>
    <property type="molecule type" value="Genomic_DNA"/>
</dbReference>
<evidence type="ECO:0000313" key="2">
    <source>
        <dbReference type="EMBL" id="ETV83004.1"/>
    </source>
</evidence>